<reference evidence="7" key="1">
    <citation type="submission" date="2021-11" db="EMBL/GenBank/DDBJ databases">
        <title>Streptomyces corallinus and Kineosporia corallina sp. nov., two new coral-derived marine actinobacteria.</title>
        <authorList>
            <person name="Buangrab K."/>
            <person name="Sutthacheep M."/>
            <person name="Yeemin T."/>
            <person name="Harunari E."/>
            <person name="Igarashi Y."/>
            <person name="Sripreechasak P."/>
            <person name="Kanchanasin P."/>
            <person name="Tanasupawat S."/>
            <person name="Phongsopitanun W."/>
        </authorList>
    </citation>
    <scope>NUCLEOTIDE SEQUENCE</scope>
    <source>
        <strain evidence="7">JCM 31032</strain>
    </source>
</reference>
<dbReference type="GO" id="GO:0003700">
    <property type="term" value="F:DNA-binding transcription factor activity"/>
    <property type="evidence" value="ECO:0007669"/>
    <property type="project" value="TreeGrafter"/>
</dbReference>
<evidence type="ECO:0000259" key="6">
    <source>
        <dbReference type="PROSITE" id="PS50977"/>
    </source>
</evidence>
<evidence type="ECO:0000313" key="8">
    <source>
        <dbReference type="Proteomes" id="UP001138997"/>
    </source>
</evidence>
<gene>
    <name evidence="7" type="ORF">LR394_07455</name>
</gene>
<keyword evidence="8" id="KW-1185">Reference proteome</keyword>
<evidence type="ECO:0000256" key="4">
    <source>
        <dbReference type="ARBA" id="ARBA00023163"/>
    </source>
</evidence>
<protein>
    <submittedName>
        <fullName evidence="7">TetR/AcrR family transcriptional regulator</fullName>
    </submittedName>
</protein>
<accession>A0A9X1NBN0</accession>
<dbReference type="Gene3D" id="1.10.357.10">
    <property type="entry name" value="Tetracycline Repressor, domain 2"/>
    <property type="match status" value="1"/>
</dbReference>
<dbReference type="PRINTS" id="PR00455">
    <property type="entry name" value="HTHTETR"/>
</dbReference>
<dbReference type="PANTHER" id="PTHR30055:SF234">
    <property type="entry name" value="HTH-TYPE TRANSCRIPTIONAL REGULATOR BETI"/>
    <property type="match status" value="1"/>
</dbReference>
<dbReference type="PROSITE" id="PS50977">
    <property type="entry name" value="HTH_TETR_2"/>
    <property type="match status" value="1"/>
</dbReference>
<keyword evidence="2" id="KW-0805">Transcription regulation</keyword>
<sequence length="206" mass="22786">MLITSGPDPDTTAKTGYARGRVKRRQILEAATAVFADVGFNGASLREIAARAGISHPGLLHHFPTKPALLEAVLKHRDEVDTTAFDADIARGVSKFEALLLLAERNQQRRPLVELFMAVGAEATSPAHPAHEYFVNRYEQAVSFFREWFESEELRAGLQPEDAARHMVALMDGLQVQWLMSLGGPPEREVDMAACLRSYLHLVLPA</sequence>
<evidence type="ECO:0000256" key="1">
    <source>
        <dbReference type="ARBA" id="ARBA00022491"/>
    </source>
</evidence>
<dbReference type="EMBL" id="JAJOMB010000003">
    <property type="protein sequence ID" value="MCD5310725.1"/>
    <property type="molecule type" value="Genomic_DNA"/>
</dbReference>
<dbReference type="InterPro" id="IPR001647">
    <property type="entry name" value="HTH_TetR"/>
</dbReference>
<keyword evidence="1" id="KW-0678">Repressor</keyword>
<dbReference type="InterPro" id="IPR039538">
    <property type="entry name" value="BetI_C"/>
</dbReference>
<proteinExistence type="predicted"/>
<keyword evidence="4" id="KW-0804">Transcription</keyword>
<dbReference type="Pfam" id="PF00440">
    <property type="entry name" value="TetR_N"/>
    <property type="match status" value="1"/>
</dbReference>
<dbReference type="PANTHER" id="PTHR30055">
    <property type="entry name" value="HTH-TYPE TRANSCRIPTIONAL REGULATOR RUTR"/>
    <property type="match status" value="1"/>
</dbReference>
<dbReference type="Proteomes" id="UP001138997">
    <property type="component" value="Unassembled WGS sequence"/>
</dbReference>
<organism evidence="7 8">
    <name type="scientific">Kineosporia babensis</name>
    <dbReference type="NCBI Taxonomy" id="499548"/>
    <lineage>
        <taxon>Bacteria</taxon>
        <taxon>Bacillati</taxon>
        <taxon>Actinomycetota</taxon>
        <taxon>Actinomycetes</taxon>
        <taxon>Kineosporiales</taxon>
        <taxon>Kineosporiaceae</taxon>
        <taxon>Kineosporia</taxon>
    </lineage>
</organism>
<evidence type="ECO:0000256" key="2">
    <source>
        <dbReference type="ARBA" id="ARBA00023015"/>
    </source>
</evidence>
<dbReference type="GO" id="GO:0000976">
    <property type="term" value="F:transcription cis-regulatory region binding"/>
    <property type="evidence" value="ECO:0007669"/>
    <property type="project" value="TreeGrafter"/>
</dbReference>
<dbReference type="RefSeq" id="WP_231439860.1">
    <property type="nucleotide sequence ID" value="NZ_JAJOMB010000003.1"/>
</dbReference>
<dbReference type="SUPFAM" id="SSF48498">
    <property type="entry name" value="Tetracyclin repressor-like, C-terminal domain"/>
    <property type="match status" value="1"/>
</dbReference>
<evidence type="ECO:0000256" key="5">
    <source>
        <dbReference type="PROSITE-ProRule" id="PRU00335"/>
    </source>
</evidence>
<comment type="caution">
    <text evidence="7">The sequence shown here is derived from an EMBL/GenBank/DDBJ whole genome shotgun (WGS) entry which is preliminary data.</text>
</comment>
<dbReference type="InterPro" id="IPR009057">
    <property type="entry name" value="Homeodomain-like_sf"/>
</dbReference>
<feature type="domain" description="HTH tetR-type" evidence="6">
    <location>
        <begin position="21"/>
        <end position="81"/>
    </location>
</feature>
<feature type="DNA-binding region" description="H-T-H motif" evidence="5">
    <location>
        <begin position="44"/>
        <end position="63"/>
    </location>
</feature>
<dbReference type="AlphaFoldDB" id="A0A9X1NBN0"/>
<dbReference type="SUPFAM" id="SSF46689">
    <property type="entry name" value="Homeodomain-like"/>
    <property type="match status" value="1"/>
</dbReference>
<name>A0A9X1NBN0_9ACTN</name>
<keyword evidence="3 5" id="KW-0238">DNA-binding</keyword>
<dbReference type="InterPro" id="IPR050109">
    <property type="entry name" value="HTH-type_TetR-like_transc_reg"/>
</dbReference>
<evidence type="ECO:0000256" key="3">
    <source>
        <dbReference type="ARBA" id="ARBA00023125"/>
    </source>
</evidence>
<evidence type="ECO:0000313" key="7">
    <source>
        <dbReference type="EMBL" id="MCD5310725.1"/>
    </source>
</evidence>
<dbReference type="InterPro" id="IPR036271">
    <property type="entry name" value="Tet_transcr_reg_TetR-rel_C_sf"/>
</dbReference>
<dbReference type="Pfam" id="PF13977">
    <property type="entry name" value="TetR_C_6"/>
    <property type="match status" value="1"/>
</dbReference>